<dbReference type="EMBL" id="LDYG01000029">
    <property type="protein sequence ID" value="KUP06297.1"/>
    <property type="molecule type" value="Genomic_DNA"/>
</dbReference>
<dbReference type="AlphaFoldDB" id="A0A147K8A4"/>
<name>A0A147K8A4_9BACI</name>
<dbReference type="PATRIC" id="fig|1150625.3.peg.1940"/>
<protein>
    <submittedName>
        <fullName evidence="1">Uncharacterized protein</fullName>
    </submittedName>
</protein>
<keyword evidence="2" id="KW-1185">Reference proteome</keyword>
<gene>
    <name evidence="1" type="ORF">Q75_09160</name>
</gene>
<comment type="caution">
    <text evidence="1">The sequence shown here is derived from an EMBL/GenBank/DDBJ whole genome shotgun (WGS) entry which is preliminary data.</text>
</comment>
<reference evidence="1 2" key="1">
    <citation type="journal article" date="2016" name="Front. Microbiol.">
        <title>Microevolution Analysis of Bacillus coahuilensis Unveils Differences in Phosphorus Acquisition Strategies and Their Regulation.</title>
        <authorList>
            <person name="Gomez-Lunar Z."/>
            <person name="Hernandez-Gonzalez I."/>
            <person name="Rodriguez-Torres M.D."/>
            <person name="Souza V."/>
            <person name="Olmedo-Alvarez G."/>
        </authorList>
    </citation>
    <scope>NUCLEOTIDE SEQUENCE [LARGE SCALE GENOMIC DNA]</scope>
    <source>
        <strain evidence="2">p1.1.43</strain>
    </source>
</reference>
<accession>A0A147K8A4</accession>
<dbReference type="Proteomes" id="UP000074108">
    <property type="component" value="Unassembled WGS sequence"/>
</dbReference>
<organism evidence="1 2">
    <name type="scientific">Bacillus coahuilensis p1.1.43</name>
    <dbReference type="NCBI Taxonomy" id="1150625"/>
    <lineage>
        <taxon>Bacteria</taxon>
        <taxon>Bacillati</taxon>
        <taxon>Bacillota</taxon>
        <taxon>Bacilli</taxon>
        <taxon>Bacillales</taxon>
        <taxon>Bacillaceae</taxon>
        <taxon>Bacillus</taxon>
    </lineage>
</organism>
<evidence type="ECO:0000313" key="1">
    <source>
        <dbReference type="EMBL" id="KUP06297.1"/>
    </source>
</evidence>
<dbReference type="STRING" id="1150625.Q75_09160"/>
<sequence length="70" mass="7719">MSGIMTLGIIAASGIALATTINYAIKAYHNFLNQNKGLDQQTRLVTCPNCGSENKRQKHGQSCQRCYQPF</sequence>
<proteinExistence type="predicted"/>
<evidence type="ECO:0000313" key="2">
    <source>
        <dbReference type="Proteomes" id="UP000074108"/>
    </source>
</evidence>